<sequence length="421" mass="44902">MKPASRTRLHAAQGWVMTLMLSLAVMIAPQEARAHFSYSDPRIIHVTEGADGGVEIFMRMPAPLALLPEDWKGSAETRLPPFAVSTGNGPVLDVSALGQTNPELAAVLERSLSVETDGETLQPVLRDFRVWHDSDRPRFGTVKTAIAALQSSLAPKPVPYFDATLDIRLALPGIDLNRDIHLTSRLGENFQVIEKFGTVVKFHRSEGTETKAMIGVLDVSFPPVTTRLQTLRDAALSGAEHIYRGLDHLALILLIALAAAGWRQALGWASAFTIGHIITLAAGLYGFAPSASWFVPVVELGIALSIVIAGVVVFAKPGKAFGFVGLLIVGLIHGYGFAASAATAQFAGGFDPLVLLAFAIGLELCQFAIYALILPVILIADRLVPAAFFSWRRAAALCIALSAVSTTFVRLTATSAAFTAV</sequence>
<dbReference type="AlphaFoldDB" id="A0A4R3J437"/>
<keyword evidence="3" id="KW-1185">Reference proteome</keyword>
<dbReference type="InterPro" id="IPR032809">
    <property type="entry name" value="Put_HupE_UreJ"/>
</dbReference>
<dbReference type="Pfam" id="PF13795">
    <property type="entry name" value="HupE_UreJ_2"/>
    <property type="match status" value="1"/>
</dbReference>
<dbReference type="RefSeq" id="WP_165907580.1">
    <property type="nucleotide sequence ID" value="NZ_SLZU01000017.1"/>
</dbReference>
<dbReference type="Proteomes" id="UP000295696">
    <property type="component" value="Unassembled WGS sequence"/>
</dbReference>
<feature type="transmembrane region" description="Helical" evidence="1">
    <location>
        <begin position="293"/>
        <end position="314"/>
    </location>
</feature>
<feature type="transmembrane region" description="Helical" evidence="1">
    <location>
        <begin position="391"/>
        <end position="413"/>
    </location>
</feature>
<evidence type="ECO:0000313" key="2">
    <source>
        <dbReference type="EMBL" id="TCS59914.1"/>
    </source>
</evidence>
<dbReference type="EMBL" id="SLZU01000017">
    <property type="protein sequence ID" value="TCS59914.1"/>
    <property type="molecule type" value="Genomic_DNA"/>
</dbReference>
<keyword evidence="1" id="KW-1133">Transmembrane helix</keyword>
<evidence type="ECO:0000313" key="3">
    <source>
        <dbReference type="Proteomes" id="UP000295696"/>
    </source>
</evidence>
<reference evidence="2 3" key="1">
    <citation type="submission" date="2019-03" db="EMBL/GenBank/DDBJ databases">
        <title>Genomic Encyclopedia of Type Strains, Phase IV (KMG-IV): sequencing the most valuable type-strain genomes for metagenomic binning, comparative biology and taxonomic classification.</title>
        <authorList>
            <person name="Goeker M."/>
        </authorList>
    </citation>
    <scope>NUCLEOTIDE SEQUENCE [LARGE SCALE GENOMIC DNA]</scope>
    <source>
        <strain evidence="2 3">DSM 104836</strain>
    </source>
</reference>
<accession>A0A4R3J437</accession>
<organism evidence="2 3">
    <name type="scientific">Primorskyibacter sedentarius</name>
    <dbReference type="NCBI Taxonomy" id="745311"/>
    <lineage>
        <taxon>Bacteria</taxon>
        <taxon>Pseudomonadati</taxon>
        <taxon>Pseudomonadota</taxon>
        <taxon>Alphaproteobacteria</taxon>
        <taxon>Rhodobacterales</taxon>
        <taxon>Roseobacteraceae</taxon>
        <taxon>Primorskyibacter</taxon>
    </lineage>
</organism>
<feature type="transmembrane region" description="Helical" evidence="1">
    <location>
        <begin position="321"/>
        <end position="347"/>
    </location>
</feature>
<evidence type="ECO:0000256" key="1">
    <source>
        <dbReference type="SAM" id="Phobius"/>
    </source>
</evidence>
<keyword evidence="1" id="KW-0472">Membrane</keyword>
<keyword evidence="1" id="KW-0812">Transmembrane</keyword>
<proteinExistence type="predicted"/>
<feature type="transmembrane region" description="Helical" evidence="1">
    <location>
        <begin position="353"/>
        <end position="379"/>
    </location>
</feature>
<feature type="transmembrane region" description="Helical" evidence="1">
    <location>
        <begin position="266"/>
        <end position="287"/>
    </location>
</feature>
<protein>
    <submittedName>
        <fullName evidence="2">Hydrogenase/urease accessory protein HupE</fullName>
    </submittedName>
</protein>
<gene>
    <name evidence="2" type="ORF">EDD52_11747</name>
</gene>
<comment type="caution">
    <text evidence="2">The sequence shown here is derived from an EMBL/GenBank/DDBJ whole genome shotgun (WGS) entry which is preliminary data.</text>
</comment>
<name>A0A4R3J437_9RHOB</name>